<sequence>MTTMKGKCSACNSQFITLLIALSLLAIFPFWRQSNSAPPPKEEKKTPTPEPKPVPGAPIIAPPQPQLEEGIPAGEFFAIAFRPDGRYLAVSARWSARFGAHEQRTVDILDARTGRLVGYYLPNRFYEGIQTALAFSPDGRFLATGGMDGRVYIWDTKTAKLLRVLTFMAPPGPVETLAFSPDGNYLAIGGRDGRLRIYRRTGKDWSQPMLIFNRQIVKGELTEPTPRLPAKGILSPKERNELERLLDTMRLKNPPFVKAVAFDPKGRWLAVAGTGEVIGAKEGIVVLSFPPQKNSRPVAVLRGHARDVNWGLRVGTQLKPPVPWVNDLAVSRDGRYLASAGWDGTVRIWDMTTFRQIRKLESPKTPTGRIATRIYNACAISLDNRYVAAGGFGNRVDIWELATGRLVASLRTDNIVETVAFSPDGRILVAGGWDGFLRAWQVGSWRLLWQYSHTFIEREVPKPIPLK</sequence>
<evidence type="ECO:0000256" key="2">
    <source>
        <dbReference type="ARBA" id="ARBA00022737"/>
    </source>
</evidence>
<dbReference type="Proteomes" id="UP001204798">
    <property type="component" value="Unassembled WGS sequence"/>
</dbReference>
<dbReference type="RefSeq" id="WP_259100743.1">
    <property type="nucleotide sequence ID" value="NZ_CP130454.1"/>
</dbReference>
<organism evidence="5 6">
    <name type="scientific">Candidatus Fervidibacter sacchari</name>
    <dbReference type="NCBI Taxonomy" id="1448929"/>
    <lineage>
        <taxon>Bacteria</taxon>
        <taxon>Candidatus Fervidibacterota</taxon>
        <taxon>Candidatus Fervidibacter</taxon>
    </lineage>
</organism>
<reference evidence="5 6" key="1">
    <citation type="submission" date="2022-08" db="EMBL/GenBank/DDBJ databases">
        <title>Bacterial and archaeal communities from various locations to study Microbial Dark Matter (Phase II).</title>
        <authorList>
            <person name="Stepanauskas R."/>
        </authorList>
    </citation>
    <scope>NUCLEOTIDE SEQUENCE [LARGE SCALE GENOMIC DNA]</scope>
    <source>
        <strain evidence="5 6">PD1</strain>
    </source>
</reference>
<feature type="region of interest" description="Disordered" evidence="4">
    <location>
        <begin position="36"/>
        <end position="63"/>
    </location>
</feature>
<dbReference type="CDD" id="cd00200">
    <property type="entry name" value="WD40"/>
    <property type="match status" value="1"/>
</dbReference>
<dbReference type="InterPro" id="IPR001680">
    <property type="entry name" value="WD40_rpt"/>
</dbReference>
<evidence type="ECO:0000256" key="4">
    <source>
        <dbReference type="SAM" id="MobiDB-lite"/>
    </source>
</evidence>
<dbReference type="SUPFAM" id="SSF50978">
    <property type="entry name" value="WD40 repeat-like"/>
    <property type="match status" value="1"/>
</dbReference>
<dbReference type="Gene3D" id="2.130.10.10">
    <property type="entry name" value="YVTN repeat-like/Quinoprotein amine dehydrogenase"/>
    <property type="match status" value="2"/>
</dbReference>
<evidence type="ECO:0000256" key="1">
    <source>
        <dbReference type="ARBA" id="ARBA00022574"/>
    </source>
</evidence>
<feature type="repeat" description="WD" evidence="3">
    <location>
        <begin position="167"/>
        <end position="198"/>
    </location>
</feature>
<dbReference type="Pfam" id="PF00400">
    <property type="entry name" value="WD40"/>
    <property type="match status" value="4"/>
</dbReference>
<name>A0ABT2ERZ9_9BACT</name>
<feature type="repeat" description="WD" evidence="3">
    <location>
        <begin position="325"/>
        <end position="359"/>
    </location>
</feature>
<proteinExistence type="predicted"/>
<evidence type="ECO:0000256" key="3">
    <source>
        <dbReference type="PROSITE-ProRule" id="PRU00221"/>
    </source>
</evidence>
<keyword evidence="1 3" id="KW-0853">WD repeat</keyword>
<dbReference type="PRINTS" id="PR00320">
    <property type="entry name" value="GPROTEINBRPT"/>
</dbReference>
<dbReference type="PROSITE" id="PS50082">
    <property type="entry name" value="WD_REPEATS_2"/>
    <property type="match status" value="4"/>
</dbReference>
<dbReference type="PANTHER" id="PTHR19879:SF9">
    <property type="entry name" value="TRANSCRIPTION INITIATION FACTOR TFIID SUBUNIT 5"/>
    <property type="match status" value="1"/>
</dbReference>
<dbReference type="InterPro" id="IPR019775">
    <property type="entry name" value="WD40_repeat_CS"/>
</dbReference>
<accession>A0ABT2ERZ9</accession>
<feature type="repeat" description="WD" evidence="3">
    <location>
        <begin position="416"/>
        <end position="442"/>
    </location>
</feature>
<dbReference type="EMBL" id="JANUCP010000006">
    <property type="protein sequence ID" value="MCS3920697.1"/>
    <property type="molecule type" value="Genomic_DNA"/>
</dbReference>
<dbReference type="PANTHER" id="PTHR19879">
    <property type="entry name" value="TRANSCRIPTION INITIATION FACTOR TFIID"/>
    <property type="match status" value="1"/>
</dbReference>
<feature type="repeat" description="WD" evidence="3">
    <location>
        <begin position="131"/>
        <end position="164"/>
    </location>
</feature>
<feature type="compositionally biased region" description="Pro residues" evidence="4">
    <location>
        <begin position="48"/>
        <end position="63"/>
    </location>
</feature>
<keyword evidence="2" id="KW-0677">Repeat</keyword>
<evidence type="ECO:0000313" key="6">
    <source>
        <dbReference type="Proteomes" id="UP001204798"/>
    </source>
</evidence>
<evidence type="ECO:0000313" key="5">
    <source>
        <dbReference type="EMBL" id="MCS3920697.1"/>
    </source>
</evidence>
<comment type="caution">
    <text evidence="5">The sequence shown here is derived from an EMBL/GenBank/DDBJ whole genome shotgun (WGS) entry which is preliminary data.</text>
</comment>
<dbReference type="InterPro" id="IPR036322">
    <property type="entry name" value="WD40_repeat_dom_sf"/>
</dbReference>
<dbReference type="InterPro" id="IPR020472">
    <property type="entry name" value="WD40_PAC1"/>
</dbReference>
<dbReference type="InterPro" id="IPR015943">
    <property type="entry name" value="WD40/YVTN_repeat-like_dom_sf"/>
</dbReference>
<gene>
    <name evidence="5" type="ORF">M2350_003132</name>
</gene>
<keyword evidence="6" id="KW-1185">Reference proteome</keyword>
<dbReference type="SMART" id="SM00320">
    <property type="entry name" value="WD40"/>
    <property type="match status" value="5"/>
</dbReference>
<protein>
    <submittedName>
        <fullName evidence="5">WD40 repeat protein</fullName>
    </submittedName>
</protein>
<dbReference type="PROSITE" id="PS50294">
    <property type="entry name" value="WD_REPEATS_REGION"/>
    <property type="match status" value="3"/>
</dbReference>
<dbReference type="PROSITE" id="PS00678">
    <property type="entry name" value="WD_REPEATS_1"/>
    <property type="match status" value="2"/>
</dbReference>